<proteinExistence type="predicted"/>
<dbReference type="GeneID" id="81384211"/>
<dbReference type="GO" id="GO:0006351">
    <property type="term" value="P:DNA-templated transcription"/>
    <property type="evidence" value="ECO:0007669"/>
    <property type="project" value="InterPro"/>
</dbReference>
<dbReference type="AlphaFoldDB" id="A0A9W9P040"/>
<feature type="domain" description="Xylanolytic transcriptional activator regulatory" evidence="2">
    <location>
        <begin position="49"/>
        <end position="167"/>
    </location>
</feature>
<dbReference type="PANTHER" id="PTHR47425">
    <property type="entry name" value="FARB-RELATED"/>
    <property type="match status" value="1"/>
</dbReference>
<organism evidence="3 4">
    <name type="scientific">Penicillium citrinum</name>
    <dbReference type="NCBI Taxonomy" id="5077"/>
    <lineage>
        <taxon>Eukaryota</taxon>
        <taxon>Fungi</taxon>
        <taxon>Dikarya</taxon>
        <taxon>Ascomycota</taxon>
        <taxon>Pezizomycotina</taxon>
        <taxon>Eurotiomycetes</taxon>
        <taxon>Eurotiomycetidae</taxon>
        <taxon>Eurotiales</taxon>
        <taxon>Aspergillaceae</taxon>
        <taxon>Penicillium</taxon>
    </lineage>
</organism>
<dbReference type="PANTHER" id="PTHR47425:SF2">
    <property type="entry name" value="FARB-RELATED"/>
    <property type="match status" value="1"/>
</dbReference>
<reference evidence="3" key="1">
    <citation type="submission" date="2022-11" db="EMBL/GenBank/DDBJ databases">
        <authorList>
            <person name="Petersen C."/>
        </authorList>
    </citation>
    <scope>NUCLEOTIDE SEQUENCE</scope>
    <source>
        <strain evidence="3">IBT 23319</strain>
    </source>
</reference>
<dbReference type="InterPro" id="IPR052761">
    <property type="entry name" value="Fungal_Detox/Toxin_TFs"/>
</dbReference>
<protein>
    <recommendedName>
        <fullName evidence="2">Xylanolytic transcriptional activator regulatory domain-containing protein</fullName>
    </recommendedName>
</protein>
<dbReference type="Proteomes" id="UP001147733">
    <property type="component" value="Unassembled WGS sequence"/>
</dbReference>
<keyword evidence="4" id="KW-1185">Reference proteome</keyword>
<evidence type="ECO:0000259" key="2">
    <source>
        <dbReference type="Pfam" id="PF04082"/>
    </source>
</evidence>
<dbReference type="Pfam" id="PF04082">
    <property type="entry name" value="Fungal_trans"/>
    <property type="match status" value="1"/>
</dbReference>
<evidence type="ECO:0000313" key="4">
    <source>
        <dbReference type="Proteomes" id="UP001147733"/>
    </source>
</evidence>
<dbReference type="GO" id="GO:0003677">
    <property type="term" value="F:DNA binding"/>
    <property type="evidence" value="ECO:0007669"/>
    <property type="project" value="InterPro"/>
</dbReference>
<dbReference type="OrthoDB" id="5121955at2759"/>
<evidence type="ECO:0000313" key="3">
    <source>
        <dbReference type="EMBL" id="KAJ5231538.1"/>
    </source>
</evidence>
<sequence>MPHDATPEIGFTPCNYLSKLPQLDEIDNAYLVKKGVFDLPSPHSLDALIKTYFDHVHPFAPVLDRLEFIRSYKSGDCSLLLLCAMLTPSSIHAPAYVLSACGFESRSAAQDAFFSKAKLLYDFASDEDPLSKLQGSIILCMIILDRPTDRDFGYWLHNAIRLATKLDVRQRRQTSGGLEVV</sequence>
<accession>A0A9W9P040</accession>
<keyword evidence="1" id="KW-0539">Nucleus</keyword>
<dbReference type="EMBL" id="JAPQKT010000005">
    <property type="protein sequence ID" value="KAJ5231538.1"/>
    <property type="molecule type" value="Genomic_DNA"/>
</dbReference>
<dbReference type="RefSeq" id="XP_056500282.1">
    <property type="nucleotide sequence ID" value="XM_056645044.1"/>
</dbReference>
<reference evidence="3" key="2">
    <citation type="journal article" date="2023" name="IMA Fungus">
        <title>Comparative genomic study of the Penicillium genus elucidates a diverse pangenome and 15 lateral gene transfer events.</title>
        <authorList>
            <person name="Petersen C."/>
            <person name="Sorensen T."/>
            <person name="Nielsen M.R."/>
            <person name="Sondergaard T.E."/>
            <person name="Sorensen J.L."/>
            <person name="Fitzpatrick D.A."/>
            <person name="Frisvad J.C."/>
            <person name="Nielsen K.L."/>
        </authorList>
    </citation>
    <scope>NUCLEOTIDE SEQUENCE</scope>
    <source>
        <strain evidence="3">IBT 23319</strain>
    </source>
</reference>
<gene>
    <name evidence="3" type="ORF">N7469_006126</name>
</gene>
<evidence type="ECO:0000256" key="1">
    <source>
        <dbReference type="ARBA" id="ARBA00023242"/>
    </source>
</evidence>
<name>A0A9W9P040_PENCI</name>
<dbReference type="GO" id="GO:0008270">
    <property type="term" value="F:zinc ion binding"/>
    <property type="evidence" value="ECO:0007669"/>
    <property type="project" value="InterPro"/>
</dbReference>
<dbReference type="CDD" id="cd12148">
    <property type="entry name" value="fungal_TF_MHR"/>
    <property type="match status" value="1"/>
</dbReference>
<dbReference type="InterPro" id="IPR007219">
    <property type="entry name" value="XnlR_reg_dom"/>
</dbReference>
<comment type="caution">
    <text evidence="3">The sequence shown here is derived from an EMBL/GenBank/DDBJ whole genome shotgun (WGS) entry which is preliminary data.</text>
</comment>